<sequence>MSEENTMTEKMQSMVLMNTLIRFSLVAFLVFLCVRIFAPFTAIMTWGLMLAVMLYPVHQMLAKRMGGKQGRASTVLVVVGLLLVGGPMVTLGGSFVSHIKTAHAKLATEQLSIKPPAPSVEEWPVVGKPIYKAWNQASANFSGFLDTYKPELKTLSMRAFTFVKSSVSSVFLFLGALVVAGIIMAWGVPGTGAMRRIFIRLAGPVKGPQLQGLSVATVRSVVAGVLGVAFVQALLLGAGFYFAQVPAAGVLAVIVLLLGIMQLPAMVVSLPVIAYLWMGGDLSILLRIVFTLYILVAGMVDNVLKPMLLGRGVDVPMPVVLIGALGGMVVGGFIGLFLGAVLLAVGYEIFMDWVNSVEDVVPVAE</sequence>
<feature type="transmembrane region" description="Helical" evidence="6">
    <location>
        <begin position="249"/>
        <end position="277"/>
    </location>
</feature>
<keyword evidence="5 6" id="KW-0472">Membrane</keyword>
<feature type="transmembrane region" description="Helical" evidence="6">
    <location>
        <begin position="221"/>
        <end position="243"/>
    </location>
</feature>
<evidence type="ECO:0000256" key="2">
    <source>
        <dbReference type="ARBA" id="ARBA00009773"/>
    </source>
</evidence>
<evidence type="ECO:0000256" key="6">
    <source>
        <dbReference type="SAM" id="Phobius"/>
    </source>
</evidence>
<comment type="subcellular location">
    <subcellularLocation>
        <location evidence="1">Membrane</location>
        <topology evidence="1">Multi-pass membrane protein</topology>
    </subcellularLocation>
</comment>
<evidence type="ECO:0000256" key="4">
    <source>
        <dbReference type="ARBA" id="ARBA00022989"/>
    </source>
</evidence>
<dbReference type="AlphaFoldDB" id="A0A6C2UTE8"/>
<feature type="transmembrane region" description="Helical" evidence="6">
    <location>
        <begin position="74"/>
        <end position="96"/>
    </location>
</feature>
<feature type="transmembrane region" description="Helical" evidence="6">
    <location>
        <begin position="20"/>
        <end position="37"/>
    </location>
</feature>
<organism evidence="7 8">
    <name type="scientific">Pontiella sulfatireligans</name>
    <dbReference type="NCBI Taxonomy" id="2750658"/>
    <lineage>
        <taxon>Bacteria</taxon>
        <taxon>Pseudomonadati</taxon>
        <taxon>Kiritimatiellota</taxon>
        <taxon>Kiritimatiellia</taxon>
        <taxon>Kiritimatiellales</taxon>
        <taxon>Pontiellaceae</taxon>
        <taxon>Pontiella</taxon>
    </lineage>
</organism>
<dbReference type="GO" id="GO:0016020">
    <property type="term" value="C:membrane"/>
    <property type="evidence" value="ECO:0007669"/>
    <property type="project" value="UniProtKB-SubCell"/>
</dbReference>
<protein>
    <recommendedName>
        <fullName evidence="9">AI-2E family transporter</fullName>
    </recommendedName>
</protein>
<feature type="transmembrane region" description="Helical" evidence="6">
    <location>
        <begin position="43"/>
        <end position="62"/>
    </location>
</feature>
<feature type="transmembrane region" description="Helical" evidence="6">
    <location>
        <begin position="320"/>
        <end position="345"/>
    </location>
</feature>
<dbReference type="InterPro" id="IPR002549">
    <property type="entry name" value="AI-2E-like"/>
</dbReference>
<evidence type="ECO:0000256" key="5">
    <source>
        <dbReference type="ARBA" id="ARBA00023136"/>
    </source>
</evidence>
<keyword evidence="4 6" id="KW-1133">Transmembrane helix</keyword>
<proteinExistence type="inferred from homology"/>
<evidence type="ECO:0000313" key="8">
    <source>
        <dbReference type="Proteomes" id="UP000346198"/>
    </source>
</evidence>
<dbReference type="RefSeq" id="WP_136065807.1">
    <property type="nucleotide sequence ID" value="NZ_CAAHFH010000004.1"/>
</dbReference>
<feature type="transmembrane region" description="Helical" evidence="6">
    <location>
        <begin position="167"/>
        <end position="188"/>
    </location>
</feature>
<comment type="similarity">
    <text evidence="2">Belongs to the autoinducer-2 exporter (AI-2E) (TC 2.A.86) family.</text>
</comment>
<name>A0A6C2UTE8_9BACT</name>
<evidence type="ECO:0000256" key="3">
    <source>
        <dbReference type="ARBA" id="ARBA00022692"/>
    </source>
</evidence>
<evidence type="ECO:0000256" key="1">
    <source>
        <dbReference type="ARBA" id="ARBA00004141"/>
    </source>
</evidence>
<dbReference type="EMBL" id="CAAHFH010000004">
    <property type="protein sequence ID" value="VGO23429.1"/>
    <property type="molecule type" value="Genomic_DNA"/>
</dbReference>
<dbReference type="Pfam" id="PF01594">
    <property type="entry name" value="AI-2E_transport"/>
    <property type="match status" value="1"/>
</dbReference>
<reference evidence="7 8" key="1">
    <citation type="submission" date="2019-04" db="EMBL/GenBank/DDBJ databases">
        <authorList>
            <person name="Van Vliet M D."/>
        </authorList>
    </citation>
    <scope>NUCLEOTIDE SEQUENCE [LARGE SCALE GENOMIC DNA]</scope>
    <source>
        <strain evidence="7 8">F21</strain>
    </source>
</reference>
<gene>
    <name evidence="7" type="ORF">SCARR_05536</name>
</gene>
<accession>A0A6C2UTE8</accession>
<keyword evidence="3 6" id="KW-0812">Transmembrane</keyword>
<keyword evidence="8" id="KW-1185">Reference proteome</keyword>
<dbReference type="Proteomes" id="UP000346198">
    <property type="component" value="Unassembled WGS sequence"/>
</dbReference>
<feature type="transmembrane region" description="Helical" evidence="6">
    <location>
        <begin position="284"/>
        <end position="300"/>
    </location>
</feature>
<evidence type="ECO:0000313" key="7">
    <source>
        <dbReference type="EMBL" id="VGO23429.1"/>
    </source>
</evidence>
<evidence type="ECO:0008006" key="9">
    <source>
        <dbReference type="Google" id="ProtNLM"/>
    </source>
</evidence>